<keyword evidence="3" id="KW-1185">Reference proteome</keyword>
<evidence type="ECO:0000313" key="2">
    <source>
        <dbReference type="EMBL" id="CEG41722.1"/>
    </source>
</evidence>
<keyword evidence="1" id="KW-0472">Membrane</keyword>
<accession>A0A0P1ALD3</accession>
<dbReference type="AlphaFoldDB" id="A0A0P1ALD3"/>
<dbReference type="GeneID" id="36409611"/>
<sequence>MSITYFSNCTCNIFKYKYFASKLCNKKCLFKYLLNPIKRRYRLLLHVALTYLIMYPWMLNDSNDLVVH</sequence>
<proteinExistence type="predicted"/>
<dbReference type="Proteomes" id="UP000054928">
    <property type="component" value="Unassembled WGS sequence"/>
</dbReference>
<evidence type="ECO:0000256" key="1">
    <source>
        <dbReference type="SAM" id="Phobius"/>
    </source>
</evidence>
<keyword evidence="1" id="KW-1133">Transmembrane helix</keyword>
<feature type="transmembrane region" description="Helical" evidence="1">
    <location>
        <begin position="41"/>
        <end position="58"/>
    </location>
</feature>
<reference evidence="3" key="1">
    <citation type="submission" date="2014-09" db="EMBL/GenBank/DDBJ databases">
        <authorList>
            <person name="Sharma Rahul"/>
            <person name="Thines Marco"/>
        </authorList>
    </citation>
    <scope>NUCLEOTIDE SEQUENCE [LARGE SCALE GENOMIC DNA]</scope>
</reference>
<keyword evidence="1" id="KW-0812">Transmembrane</keyword>
<protein>
    <submittedName>
        <fullName evidence="2">Uncharacterized protein</fullName>
    </submittedName>
</protein>
<organism evidence="2 3">
    <name type="scientific">Plasmopara halstedii</name>
    <name type="common">Downy mildew of sunflower</name>
    <dbReference type="NCBI Taxonomy" id="4781"/>
    <lineage>
        <taxon>Eukaryota</taxon>
        <taxon>Sar</taxon>
        <taxon>Stramenopiles</taxon>
        <taxon>Oomycota</taxon>
        <taxon>Peronosporomycetes</taxon>
        <taxon>Peronosporales</taxon>
        <taxon>Peronosporaceae</taxon>
        <taxon>Plasmopara</taxon>
    </lineage>
</organism>
<dbReference type="EMBL" id="CCYD01000610">
    <property type="protein sequence ID" value="CEG41722.1"/>
    <property type="molecule type" value="Genomic_DNA"/>
</dbReference>
<evidence type="ECO:0000313" key="3">
    <source>
        <dbReference type="Proteomes" id="UP000054928"/>
    </source>
</evidence>
<dbReference type="RefSeq" id="XP_024578091.1">
    <property type="nucleotide sequence ID" value="XM_024727522.2"/>
</dbReference>
<name>A0A0P1ALD3_PLAHL</name>